<dbReference type="InterPro" id="IPR000524">
    <property type="entry name" value="Tscrpt_reg_HTH_GntR"/>
</dbReference>
<dbReference type="RefSeq" id="WP_167230008.1">
    <property type="nucleotide sequence ID" value="NZ_JAAQPH010000026.1"/>
</dbReference>
<comment type="caution">
    <text evidence="5">The sequence shown here is derived from an EMBL/GenBank/DDBJ whole genome shotgun (WGS) entry which is preliminary data.</text>
</comment>
<dbReference type="NCBIfam" id="TIGR02325">
    <property type="entry name" value="C_P_lyase_phnF"/>
    <property type="match status" value="1"/>
</dbReference>
<dbReference type="SMART" id="SM00866">
    <property type="entry name" value="UTRA"/>
    <property type="match status" value="1"/>
</dbReference>
<keyword evidence="1" id="KW-0805">Transcription regulation</keyword>
<name>A0A967F266_9PROT</name>
<dbReference type="Gene3D" id="3.40.1410.10">
    <property type="entry name" value="Chorismate lyase-like"/>
    <property type="match status" value="1"/>
</dbReference>
<feature type="domain" description="HTH gntR-type" evidence="4">
    <location>
        <begin position="9"/>
        <end position="77"/>
    </location>
</feature>
<dbReference type="InterPro" id="IPR036388">
    <property type="entry name" value="WH-like_DNA-bd_sf"/>
</dbReference>
<evidence type="ECO:0000256" key="3">
    <source>
        <dbReference type="ARBA" id="ARBA00023163"/>
    </source>
</evidence>
<evidence type="ECO:0000259" key="4">
    <source>
        <dbReference type="PROSITE" id="PS50949"/>
    </source>
</evidence>
<dbReference type="PANTHER" id="PTHR44846">
    <property type="entry name" value="MANNOSYL-D-GLYCERATE TRANSPORT/METABOLISM SYSTEM REPRESSOR MNGR-RELATED"/>
    <property type="match status" value="1"/>
</dbReference>
<dbReference type="Gene3D" id="1.10.10.10">
    <property type="entry name" value="Winged helix-like DNA-binding domain superfamily/Winged helix DNA-binding domain"/>
    <property type="match status" value="1"/>
</dbReference>
<evidence type="ECO:0000256" key="2">
    <source>
        <dbReference type="ARBA" id="ARBA00023125"/>
    </source>
</evidence>
<dbReference type="EMBL" id="JAAQPH010000026">
    <property type="protein sequence ID" value="NIA71808.1"/>
    <property type="molecule type" value="Genomic_DNA"/>
</dbReference>
<evidence type="ECO:0000313" key="5">
    <source>
        <dbReference type="EMBL" id="NIA71808.1"/>
    </source>
</evidence>
<dbReference type="PRINTS" id="PR00035">
    <property type="entry name" value="HTHGNTR"/>
</dbReference>
<protein>
    <submittedName>
        <fullName evidence="5">Phosphonate metabolism transcriptional regulator PhnF</fullName>
    </submittedName>
</protein>
<gene>
    <name evidence="5" type="primary">phnF</name>
    <name evidence="5" type="ORF">HBA54_24740</name>
</gene>
<dbReference type="InterPro" id="IPR050679">
    <property type="entry name" value="Bact_HTH_transcr_reg"/>
</dbReference>
<evidence type="ECO:0000313" key="6">
    <source>
        <dbReference type="Proteomes" id="UP000761264"/>
    </source>
</evidence>
<dbReference type="SMART" id="SM00345">
    <property type="entry name" value="HTH_GNTR"/>
    <property type="match status" value="1"/>
</dbReference>
<dbReference type="InterPro" id="IPR036390">
    <property type="entry name" value="WH_DNA-bd_sf"/>
</dbReference>
<dbReference type="GO" id="GO:0003700">
    <property type="term" value="F:DNA-binding transcription factor activity"/>
    <property type="evidence" value="ECO:0007669"/>
    <property type="project" value="InterPro"/>
</dbReference>
<evidence type="ECO:0000256" key="1">
    <source>
        <dbReference type="ARBA" id="ARBA00023015"/>
    </source>
</evidence>
<dbReference type="InterPro" id="IPR012702">
    <property type="entry name" value="CP_lyase_PhnF"/>
</dbReference>
<dbReference type="AlphaFoldDB" id="A0A967F266"/>
<proteinExistence type="predicted"/>
<accession>A0A967F266</accession>
<organism evidence="5 6">
    <name type="scientific">Pelagibius litoralis</name>
    <dbReference type="NCBI Taxonomy" id="374515"/>
    <lineage>
        <taxon>Bacteria</taxon>
        <taxon>Pseudomonadati</taxon>
        <taxon>Pseudomonadota</taxon>
        <taxon>Alphaproteobacteria</taxon>
        <taxon>Rhodospirillales</taxon>
        <taxon>Rhodovibrionaceae</taxon>
        <taxon>Pelagibius</taxon>
    </lineage>
</organism>
<dbReference type="CDD" id="cd07377">
    <property type="entry name" value="WHTH_GntR"/>
    <property type="match status" value="1"/>
</dbReference>
<dbReference type="PROSITE" id="PS50949">
    <property type="entry name" value="HTH_GNTR"/>
    <property type="match status" value="1"/>
</dbReference>
<dbReference type="PANTHER" id="PTHR44846:SF1">
    <property type="entry name" value="MANNOSYL-D-GLYCERATE TRANSPORT_METABOLISM SYSTEM REPRESSOR MNGR-RELATED"/>
    <property type="match status" value="1"/>
</dbReference>
<keyword evidence="2" id="KW-0238">DNA-binding</keyword>
<dbReference type="GO" id="GO:0003677">
    <property type="term" value="F:DNA binding"/>
    <property type="evidence" value="ECO:0007669"/>
    <property type="project" value="UniProtKB-KW"/>
</dbReference>
<dbReference type="GO" id="GO:0045892">
    <property type="term" value="P:negative regulation of DNA-templated transcription"/>
    <property type="evidence" value="ECO:0007669"/>
    <property type="project" value="TreeGrafter"/>
</dbReference>
<keyword evidence="3" id="KW-0804">Transcription</keyword>
<keyword evidence="6" id="KW-1185">Reference proteome</keyword>
<dbReference type="Pfam" id="PF07702">
    <property type="entry name" value="UTRA"/>
    <property type="match status" value="1"/>
</dbReference>
<reference evidence="5" key="1">
    <citation type="submission" date="2020-03" db="EMBL/GenBank/DDBJ databases">
        <title>Genome of Pelagibius litoralis DSM 21314T.</title>
        <authorList>
            <person name="Wang G."/>
        </authorList>
    </citation>
    <scope>NUCLEOTIDE SEQUENCE</scope>
    <source>
        <strain evidence="5">DSM 21314</strain>
    </source>
</reference>
<sequence length="240" mass="27262">MTLHRQAGVALWRQIAETLESDIKNRVFGPGEKMPTEAELAERFTVNRHTLRRGIAYLEQEGIVRVEQGRGTFVQERMVDYKLGKRTRFTENIEKQSRIPSGETVRALVMAADATVAQNLHIRKRAGVVLIESIGIVDSRPISIGAHYFPARRFPDFIEVYKHEHSVTKALAHYGVEDYTRKESRITARLPTTSESRLLALPRSQPVLVTESINIDTEGRVIEYGWSRMAADRAQLVVQP</sequence>
<dbReference type="InterPro" id="IPR028978">
    <property type="entry name" value="Chorismate_lyase_/UTRA_dom_sf"/>
</dbReference>
<dbReference type="Proteomes" id="UP000761264">
    <property type="component" value="Unassembled WGS sequence"/>
</dbReference>
<dbReference type="SUPFAM" id="SSF46785">
    <property type="entry name" value="Winged helix' DNA-binding domain"/>
    <property type="match status" value="1"/>
</dbReference>
<dbReference type="InterPro" id="IPR011663">
    <property type="entry name" value="UTRA"/>
</dbReference>
<dbReference type="Pfam" id="PF00392">
    <property type="entry name" value="GntR"/>
    <property type="match status" value="1"/>
</dbReference>
<dbReference type="SUPFAM" id="SSF64288">
    <property type="entry name" value="Chorismate lyase-like"/>
    <property type="match status" value="1"/>
</dbReference>